<protein>
    <submittedName>
        <fullName evidence="2">Uncharacterized protein</fullName>
    </submittedName>
</protein>
<feature type="transmembrane region" description="Helical" evidence="1">
    <location>
        <begin position="61"/>
        <end position="81"/>
    </location>
</feature>
<feature type="transmembrane region" description="Helical" evidence="1">
    <location>
        <begin position="147"/>
        <end position="166"/>
    </location>
</feature>
<dbReference type="OrthoDB" id="2242787at2"/>
<organism evidence="2 3">
    <name type="scientific">Rhodosalinus sediminis</name>
    <dbReference type="NCBI Taxonomy" id="1940533"/>
    <lineage>
        <taxon>Bacteria</taxon>
        <taxon>Pseudomonadati</taxon>
        <taxon>Pseudomonadota</taxon>
        <taxon>Alphaproteobacteria</taxon>
        <taxon>Rhodobacterales</taxon>
        <taxon>Paracoccaceae</taxon>
        <taxon>Rhodosalinus</taxon>
    </lineage>
</organism>
<reference evidence="2 3" key="1">
    <citation type="journal article" date="2017" name="Int. J. Syst. Evol. Microbiol.">
        <title>Rhodosalinus sediminis gen. nov., sp. nov., isolated from marine saltern.</title>
        <authorList>
            <person name="Guo L.Y."/>
            <person name="Ling S.K."/>
            <person name="Li C.M."/>
            <person name="Chen G.J."/>
            <person name="Du Z.J."/>
        </authorList>
    </citation>
    <scope>NUCLEOTIDE SEQUENCE [LARGE SCALE GENOMIC DNA]</scope>
    <source>
        <strain evidence="2 3">WDN1C137</strain>
    </source>
</reference>
<feature type="transmembrane region" description="Helical" evidence="1">
    <location>
        <begin position="6"/>
        <end position="25"/>
    </location>
</feature>
<proteinExistence type="predicted"/>
<evidence type="ECO:0000313" key="2">
    <source>
        <dbReference type="EMBL" id="REC54940.1"/>
    </source>
</evidence>
<keyword evidence="1" id="KW-1133">Transmembrane helix</keyword>
<sequence length="199" mass="20973">MAIETSAPALISGVLSVAAYVPYTASTLRGRTVPQRASWFIWGLLSVIAFASVLHSGGTRGLVFTGAQMVGTNTVFLLSLWRGTGSVARRSDATVLGFSGLGLLLWWWTDNAAWAMALAIAVGSAGGSLTIAKAVSRPRSEMLTPWVLQWLAAGFGVASILGASAIEAAYPLYLFLLYSGIAGATAIGRARRLRRERTP</sequence>
<keyword evidence="3" id="KW-1185">Reference proteome</keyword>
<name>A0A3D9BN57_9RHOB</name>
<accession>A0A3D9BN57</accession>
<comment type="caution">
    <text evidence="2">The sequence shown here is derived from an EMBL/GenBank/DDBJ whole genome shotgun (WGS) entry which is preliminary data.</text>
</comment>
<dbReference type="AlphaFoldDB" id="A0A3D9BN57"/>
<dbReference type="RefSeq" id="WP_115981390.1">
    <property type="nucleotide sequence ID" value="NZ_QOHR01000023.1"/>
</dbReference>
<evidence type="ECO:0000256" key="1">
    <source>
        <dbReference type="SAM" id="Phobius"/>
    </source>
</evidence>
<gene>
    <name evidence="2" type="ORF">DRV84_12945</name>
</gene>
<feature type="transmembrane region" description="Helical" evidence="1">
    <location>
        <begin position="115"/>
        <end position="135"/>
    </location>
</feature>
<keyword evidence="1" id="KW-0472">Membrane</keyword>
<feature type="transmembrane region" description="Helical" evidence="1">
    <location>
        <begin position="172"/>
        <end position="190"/>
    </location>
</feature>
<dbReference type="EMBL" id="QOHR01000023">
    <property type="protein sequence ID" value="REC54940.1"/>
    <property type="molecule type" value="Genomic_DNA"/>
</dbReference>
<keyword evidence="1" id="KW-0812">Transmembrane</keyword>
<evidence type="ECO:0000313" key="3">
    <source>
        <dbReference type="Proteomes" id="UP000257131"/>
    </source>
</evidence>
<dbReference type="Proteomes" id="UP000257131">
    <property type="component" value="Unassembled WGS sequence"/>
</dbReference>
<feature type="transmembrane region" description="Helical" evidence="1">
    <location>
        <begin position="93"/>
        <end position="109"/>
    </location>
</feature>
<feature type="transmembrane region" description="Helical" evidence="1">
    <location>
        <begin position="37"/>
        <end position="55"/>
    </location>
</feature>